<feature type="compositionally biased region" description="Basic and acidic residues" evidence="6">
    <location>
        <begin position="545"/>
        <end position="566"/>
    </location>
</feature>
<proteinExistence type="predicted"/>
<sequence>MSDTAQSALVQANDYLVVGSTANALNVLRDFILDRASKTWELAYETLMIKYVDLCVLLKHTDSVSKVFHQYRNICHQANIISLEKVIFHFLEIIEERIKEEMVKQNITSETLERSKDREETYLLAQFGSGSLTHDQGSFDKIHKRLVDKEDLKQFQVWCQYIWKIYHYMIENIKFTQYLEDLYCKIAKDTFRFCREYKRINETRQLSTILSQHLSKLENYQNQKQNIILTNQESLTKLLDLRFTQLETQFALKKWQDIYHTFGSINSLHNKYNAVLDPETEIKYFEKLSEFLWLTGFKKLHSFALRILYEKSRKTLEKSENLELSSQLLLSSLVIPFERQNEKSSGLSPSLWKEASETRKVSNLSEIFLGEKNDMIRKDHVNYLNRKNISNLVYPELKNIYQLIENTFDPLNLFTKAIPTFEFIGTKPQLSRYLSSLKKQILNKFFIEISQIYTTISFDYLIQLLPTISLKEIFQYLIEQSKDGKLNLVIDHKNKIVRFHTVDVQNINIRDQLSNLAHDLSSLIQLTEMEGNKGSKSTKQQSQETNKDIEIEKDKETETETDRETETSNEEYNPERFEHELKTENYLLQSRLDQIEERRLSKIKELEKIKKQKREKEIAEKEKIKRLEQLEKERIAREKQKKEDRILYNKLISICTVQEARQFDFEKMTRKNIEEAQKKIEEKREEEKLEKKKQEYIDKFCNIAKHRDYFERAARELEIEKIKTIVLKKDQLSKVEYENKKKSIREEAKMKFDQEIQRKKLFVPYFDLSEQFKIKFLKRQQEIYDGRVLEERKKYDERKDKIREQIELKEQELEKIIESENKKREERIKMREELEKKKQQLKQEKQKETETKTKTDQRTDKREEYSSKSSSKSGSKHRKETEKERRERKERERRREKERERERDRRREKERTSSRHSSKSSSKSSSKHRKETEKERRERKERERKERERRREKERERERDRRREKDRTGSSSRHKSSSSSSSSKYKDYDREKDGKRDRDRDRERTSSRSGSGSSHRSSSRYNESEGGSYRSSRDYNNYDRRQNDRYNKPRKDIDEEDNWRKKK</sequence>
<keyword evidence="1" id="KW-0963">Cytoplasm</keyword>
<feature type="compositionally biased region" description="Polar residues" evidence="6">
    <location>
        <begin position="534"/>
        <end position="543"/>
    </location>
</feature>
<dbReference type="Proteomes" id="UP001150062">
    <property type="component" value="Unassembled WGS sequence"/>
</dbReference>
<feature type="region of interest" description="Disordered" evidence="6">
    <location>
        <begin position="834"/>
        <end position="1063"/>
    </location>
</feature>
<organism evidence="8 9">
    <name type="scientific">Anaeramoeba flamelloides</name>
    <dbReference type="NCBI Taxonomy" id="1746091"/>
    <lineage>
        <taxon>Eukaryota</taxon>
        <taxon>Metamonada</taxon>
        <taxon>Anaeramoebidae</taxon>
        <taxon>Anaeramoeba</taxon>
    </lineage>
</organism>
<dbReference type="SUPFAM" id="SSF46785">
    <property type="entry name" value="Winged helix' DNA-binding domain"/>
    <property type="match status" value="1"/>
</dbReference>
<evidence type="ECO:0000256" key="6">
    <source>
        <dbReference type="SAM" id="MobiDB-lite"/>
    </source>
</evidence>
<dbReference type="EMBL" id="JAOAOG010000139">
    <property type="protein sequence ID" value="KAJ6246151.1"/>
    <property type="molecule type" value="Genomic_DNA"/>
</dbReference>
<evidence type="ECO:0000313" key="9">
    <source>
        <dbReference type="Proteomes" id="UP001150062"/>
    </source>
</evidence>
<dbReference type="SMART" id="SM00088">
    <property type="entry name" value="PINT"/>
    <property type="match status" value="1"/>
</dbReference>
<keyword evidence="3" id="KW-0694">RNA-binding</keyword>
<dbReference type="InterPro" id="IPR054711">
    <property type="entry name" value="eIF3a_PCI_TPR-like"/>
</dbReference>
<evidence type="ECO:0000313" key="8">
    <source>
        <dbReference type="EMBL" id="KAJ6246151.1"/>
    </source>
</evidence>
<evidence type="ECO:0000256" key="4">
    <source>
        <dbReference type="ARBA" id="ARBA00022917"/>
    </source>
</evidence>
<evidence type="ECO:0000256" key="3">
    <source>
        <dbReference type="ARBA" id="ARBA00022884"/>
    </source>
</evidence>
<dbReference type="PANTHER" id="PTHR14005">
    <property type="entry name" value="EUKARYOTIC TRANSLATION INITIATION FACTOR 3, THETA SUBUNIT"/>
    <property type="match status" value="1"/>
</dbReference>
<feature type="compositionally biased region" description="Low complexity" evidence="6">
    <location>
        <begin position="1007"/>
        <end position="1021"/>
    </location>
</feature>
<evidence type="ECO:0000256" key="2">
    <source>
        <dbReference type="ARBA" id="ARBA00022540"/>
    </source>
</evidence>
<dbReference type="InterPro" id="IPR027512">
    <property type="entry name" value="EIF3A"/>
</dbReference>
<evidence type="ECO:0000256" key="1">
    <source>
        <dbReference type="ARBA" id="ARBA00022490"/>
    </source>
</evidence>
<name>A0ABQ8YNH4_9EUKA</name>
<feature type="region of interest" description="Disordered" evidence="6">
    <location>
        <begin position="531"/>
        <end position="577"/>
    </location>
</feature>
<dbReference type="Pfam" id="PF01399">
    <property type="entry name" value="PCI"/>
    <property type="match status" value="1"/>
</dbReference>
<dbReference type="InterPro" id="IPR036390">
    <property type="entry name" value="WH_DNA-bd_sf"/>
</dbReference>
<feature type="compositionally biased region" description="Basic and acidic residues" evidence="6">
    <location>
        <begin position="930"/>
        <end position="968"/>
    </location>
</feature>
<dbReference type="PROSITE" id="PS50250">
    <property type="entry name" value="PCI"/>
    <property type="match status" value="1"/>
</dbReference>
<feature type="compositionally biased region" description="Basic and acidic residues" evidence="6">
    <location>
        <begin position="1031"/>
        <end position="1053"/>
    </location>
</feature>
<keyword evidence="9" id="KW-1185">Reference proteome</keyword>
<dbReference type="PANTHER" id="PTHR14005:SF0">
    <property type="entry name" value="EUKARYOTIC TRANSLATION INITIATION FACTOR 3 SUBUNIT A"/>
    <property type="match status" value="1"/>
</dbReference>
<feature type="compositionally biased region" description="Basic and acidic residues" evidence="6">
    <location>
        <begin position="834"/>
        <end position="866"/>
    </location>
</feature>
<gene>
    <name evidence="8" type="ORF">M0813_19599</name>
</gene>
<keyword evidence="5" id="KW-0175">Coiled coil</keyword>
<keyword evidence="2 8" id="KW-0396">Initiation factor</keyword>
<dbReference type="Gene3D" id="1.25.40.860">
    <property type="match status" value="1"/>
</dbReference>
<feature type="coiled-coil region" evidence="5">
    <location>
        <begin position="592"/>
        <end position="699"/>
    </location>
</feature>
<dbReference type="Pfam" id="PF22591">
    <property type="entry name" value="eIF3a_PCI_TPR-like"/>
    <property type="match status" value="1"/>
</dbReference>
<accession>A0ABQ8YNH4</accession>
<keyword evidence="4" id="KW-0648">Protein biosynthesis</keyword>
<reference evidence="8" key="1">
    <citation type="submission" date="2022-08" db="EMBL/GenBank/DDBJ databases">
        <title>Novel sulfate-reducing endosymbionts in the free-living metamonad Anaeramoeba.</title>
        <authorList>
            <person name="Jerlstrom-Hultqvist J."/>
            <person name="Cepicka I."/>
            <person name="Gallot-Lavallee L."/>
            <person name="Salas-Leiva D."/>
            <person name="Curtis B.A."/>
            <person name="Zahonova K."/>
            <person name="Pipaliya S."/>
            <person name="Dacks J."/>
            <person name="Roger A.J."/>
        </authorList>
    </citation>
    <scope>NUCLEOTIDE SEQUENCE</scope>
    <source>
        <strain evidence="8">Schooner1</strain>
    </source>
</reference>
<dbReference type="InterPro" id="IPR000717">
    <property type="entry name" value="PCI_dom"/>
</dbReference>
<feature type="compositionally biased region" description="Basic and acidic residues" evidence="6">
    <location>
        <begin position="879"/>
        <end position="913"/>
    </location>
</feature>
<evidence type="ECO:0000259" key="7">
    <source>
        <dbReference type="PROSITE" id="PS50250"/>
    </source>
</evidence>
<feature type="compositionally biased region" description="Basic and acidic residues" evidence="6">
    <location>
        <begin position="984"/>
        <end position="1006"/>
    </location>
</feature>
<feature type="domain" description="PCI" evidence="7">
    <location>
        <begin position="321"/>
        <end position="504"/>
    </location>
</feature>
<dbReference type="GO" id="GO:0003743">
    <property type="term" value="F:translation initiation factor activity"/>
    <property type="evidence" value="ECO:0007669"/>
    <property type="project" value="UniProtKB-KW"/>
</dbReference>
<evidence type="ECO:0000256" key="5">
    <source>
        <dbReference type="SAM" id="Coils"/>
    </source>
</evidence>
<protein>
    <submittedName>
        <fullName evidence="8">Eukaryotic translation initiation factor 3 subunit a</fullName>
    </submittedName>
</protein>
<comment type="caution">
    <text evidence="8">The sequence shown here is derived from an EMBL/GenBank/DDBJ whole genome shotgun (WGS) entry which is preliminary data.</text>
</comment>